<name>A0A2M6R8E7_9BACT</name>
<dbReference type="GO" id="GO:0006412">
    <property type="term" value="P:translation"/>
    <property type="evidence" value="ECO:0007669"/>
    <property type="project" value="InterPro"/>
</dbReference>
<evidence type="ECO:0000256" key="1">
    <source>
        <dbReference type="ARBA" id="ARBA00010254"/>
    </source>
</evidence>
<dbReference type="InterPro" id="IPR012340">
    <property type="entry name" value="NA-bd_OB-fold"/>
</dbReference>
<dbReference type="GO" id="GO:0005840">
    <property type="term" value="C:ribosome"/>
    <property type="evidence" value="ECO:0007669"/>
    <property type="project" value="UniProtKB-KW"/>
</dbReference>
<organism evidence="4 5">
    <name type="scientific">Candidatus Berkelbacteria bacterium CG10_big_fil_rev_8_21_14_0_10_43_14</name>
    <dbReference type="NCBI Taxonomy" id="1974515"/>
    <lineage>
        <taxon>Bacteria</taxon>
        <taxon>Candidatus Berkelbacteria</taxon>
    </lineage>
</organism>
<comment type="caution">
    <text evidence="4">The sequence shown here is derived from an EMBL/GenBank/DDBJ whole genome shotgun (WGS) entry which is preliminary data.</text>
</comment>
<dbReference type="PANTHER" id="PTHR10744">
    <property type="entry name" value="40S RIBOSOMAL PROTEIN S11 FAMILY MEMBER"/>
    <property type="match status" value="1"/>
</dbReference>
<gene>
    <name evidence="4" type="primary">rpsQ</name>
    <name evidence="4" type="ORF">COT79_02015</name>
</gene>
<evidence type="ECO:0000313" key="5">
    <source>
        <dbReference type="Proteomes" id="UP000231162"/>
    </source>
</evidence>
<accession>A0A2M6R8E7</accession>
<dbReference type="Gene3D" id="2.40.50.140">
    <property type="entry name" value="Nucleic acid-binding proteins"/>
    <property type="match status" value="1"/>
</dbReference>
<dbReference type="AlphaFoldDB" id="A0A2M6R8E7"/>
<reference evidence="5" key="1">
    <citation type="submission" date="2017-09" db="EMBL/GenBank/DDBJ databases">
        <title>Depth-based differentiation of microbial function through sediment-hosted aquifers and enrichment of novel symbionts in the deep terrestrial subsurface.</title>
        <authorList>
            <person name="Probst A.J."/>
            <person name="Ladd B."/>
            <person name="Jarett J.K."/>
            <person name="Geller-Mcgrath D.E."/>
            <person name="Sieber C.M.K."/>
            <person name="Emerson J.B."/>
            <person name="Anantharaman K."/>
            <person name="Thomas B.C."/>
            <person name="Malmstrom R."/>
            <person name="Stieglmeier M."/>
            <person name="Klingl A."/>
            <person name="Woyke T."/>
            <person name="Ryan C.M."/>
            <person name="Banfield J.F."/>
        </authorList>
    </citation>
    <scope>NUCLEOTIDE SEQUENCE [LARGE SCALE GENOMIC DNA]</scope>
</reference>
<dbReference type="GO" id="GO:0003735">
    <property type="term" value="F:structural constituent of ribosome"/>
    <property type="evidence" value="ECO:0007669"/>
    <property type="project" value="InterPro"/>
</dbReference>
<dbReference type="InterPro" id="IPR000266">
    <property type="entry name" value="Ribosomal_uS17"/>
</dbReference>
<dbReference type="CDD" id="cd00364">
    <property type="entry name" value="Ribosomal_uS17"/>
    <property type="match status" value="1"/>
</dbReference>
<sequence>MKRLTGTIIAQSGIHTVKVETKRTVRHPLYQKSMTLSKRFLVHTGSDDYSIGSIVVIEPCRALSKNKHYRIFKQITTKGKKA</sequence>
<evidence type="ECO:0000313" key="4">
    <source>
        <dbReference type="EMBL" id="PIS06914.1"/>
    </source>
</evidence>
<dbReference type="Pfam" id="PF00366">
    <property type="entry name" value="Ribosomal_S17"/>
    <property type="match status" value="1"/>
</dbReference>
<keyword evidence="3" id="KW-0687">Ribonucleoprotein</keyword>
<evidence type="ECO:0000256" key="3">
    <source>
        <dbReference type="ARBA" id="ARBA00023274"/>
    </source>
</evidence>
<protein>
    <submittedName>
        <fullName evidence="4">30S ribosomal protein S17</fullName>
    </submittedName>
</protein>
<dbReference type="Proteomes" id="UP000231162">
    <property type="component" value="Unassembled WGS sequence"/>
</dbReference>
<proteinExistence type="inferred from homology"/>
<evidence type="ECO:0000256" key="2">
    <source>
        <dbReference type="ARBA" id="ARBA00022980"/>
    </source>
</evidence>
<dbReference type="PANTHER" id="PTHR10744:SF1">
    <property type="entry name" value="SMALL RIBOSOMAL SUBUNIT PROTEIN US17M"/>
    <property type="match status" value="1"/>
</dbReference>
<dbReference type="SUPFAM" id="SSF50249">
    <property type="entry name" value="Nucleic acid-binding proteins"/>
    <property type="match status" value="1"/>
</dbReference>
<keyword evidence="2 4" id="KW-0689">Ribosomal protein</keyword>
<comment type="similarity">
    <text evidence="1">Belongs to the universal ribosomal protein uS17 family.</text>
</comment>
<dbReference type="EMBL" id="PEZX01000029">
    <property type="protein sequence ID" value="PIS06914.1"/>
    <property type="molecule type" value="Genomic_DNA"/>
</dbReference>
<dbReference type="GO" id="GO:1990904">
    <property type="term" value="C:ribonucleoprotein complex"/>
    <property type="evidence" value="ECO:0007669"/>
    <property type="project" value="UniProtKB-KW"/>
</dbReference>